<name>A0A8H8NP50_9AGAM</name>
<accession>A0A8H8NP50</accession>
<dbReference type="EMBL" id="CP059659">
    <property type="protein sequence ID" value="QRW16745.1"/>
    <property type="molecule type" value="Genomic_DNA"/>
</dbReference>
<sequence length="89" mass="9897">MSILMGTVDDMSQMVVVGKTQILRQSTASSPNKALKACEVARGQPSKEQRTPPTTDSPRLLYTLPILWKLLGVVKYPRFPEYSLDSIES</sequence>
<dbReference type="RefSeq" id="XP_043176982.1">
    <property type="nucleotide sequence ID" value="XM_043324563.1"/>
</dbReference>
<protein>
    <submittedName>
        <fullName evidence="1">Uncharacterized protein</fullName>
    </submittedName>
</protein>
<dbReference type="Proteomes" id="UP000650533">
    <property type="component" value="Chromosome 2"/>
</dbReference>
<dbReference type="AlphaFoldDB" id="A0A8H8NP50"/>
<evidence type="ECO:0000313" key="1">
    <source>
        <dbReference type="EMBL" id="QRW16745.1"/>
    </source>
</evidence>
<proteinExistence type="predicted"/>
<reference evidence="1" key="1">
    <citation type="submission" date="2020-05" db="EMBL/GenBank/DDBJ databases">
        <title>Evolutionary and genomic comparisons of hybrid uninucleate and nonhybrid Rhizoctonia fungi.</title>
        <authorList>
            <person name="Li C."/>
            <person name="Chen X."/>
        </authorList>
    </citation>
    <scope>NUCLEOTIDE SEQUENCE</scope>
    <source>
        <strain evidence="1">AG-1 IA</strain>
    </source>
</reference>
<organism evidence="1 2">
    <name type="scientific">Rhizoctonia solani</name>
    <dbReference type="NCBI Taxonomy" id="456999"/>
    <lineage>
        <taxon>Eukaryota</taxon>
        <taxon>Fungi</taxon>
        <taxon>Dikarya</taxon>
        <taxon>Basidiomycota</taxon>
        <taxon>Agaricomycotina</taxon>
        <taxon>Agaricomycetes</taxon>
        <taxon>Cantharellales</taxon>
        <taxon>Ceratobasidiaceae</taxon>
        <taxon>Rhizoctonia</taxon>
    </lineage>
</organism>
<dbReference type="GeneID" id="67027026"/>
<dbReference type="KEGG" id="rsx:RhiXN_04747"/>
<gene>
    <name evidence="1" type="ORF">RhiXN_04747</name>
</gene>
<evidence type="ECO:0000313" key="2">
    <source>
        <dbReference type="Proteomes" id="UP000650533"/>
    </source>
</evidence>